<dbReference type="Proteomes" id="UP000062912">
    <property type="component" value="Unassembled WGS sequence"/>
</dbReference>
<proteinExistence type="predicted"/>
<name>A0A132E5H7_9BURK</name>
<dbReference type="RefSeq" id="WP_060247473.1">
    <property type="nucleotide sequence ID" value="NZ_CABVPP010000003.1"/>
</dbReference>
<evidence type="ECO:0000313" key="3">
    <source>
        <dbReference type="EMBL" id="VWB19398.1"/>
    </source>
</evidence>
<reference evidence="2 6" key="2">
    <citation type="submission" date="2019-06" db="EMBL/GenBank/DDBJ databases">
        <title>Evolution of Burkholderia multivorans in the lungs of Cystic Fibrosis patients.</title>
        <authorList>
            <person name="Moreira L.M."/>
        </authorList>
    </citation>
    <scope>NUCLEOTIDE SEQUENCE [LARGE SCALE GENOMIC DNA]</scope>
    <source>
        <strain evidence="2 6">VC13239</strain>
    </source>
</reference>
<dbReference type="NCBIfam" id="TIGR02683">
    <property type="entry name" value="upstrm_HI1419"/>
    <property type="match status" value="1"/>
</dbReference>
<dbReference type="EMBL" id="LPJR01000096">
    <property type="protein sequence ID" value="KWF16707.1"/>
    <property type="molecule type" value="Genomic_DNA"/>
</dbReference>
<dbReference type="Proteomes" id="UP001248067">
    <property type="component" value="Unassembled WGS sequence"/>
</dbReference>
<evidence type="ECO:0000313" key="2">
    <source>
        <dbReference type="EMBL" id="MDR8757623.1"/>
    </source>
</evidence>
<dbReference type="InterPro" id="IPR014056">
    <property type="entry name" value="TypeIITA-like_toxin_pred"/>
</dbReference>
<dbReference type="PIRSF" id="PIRSF028744">
    <property type="entry name" value="Addict_mod_HI1419"/>
    <property type="match status" value="1"/>
</dbReference>
<evidence type="ECO:0000313" key="6">
    <source>
        <dbReference type="Proteomes" id="UP001248067"/>
    </source>
</evidence>
<dbReference type="PANTHER" id="PTHR41791:SF1">
    <property type="entry name" value="SSL7039 PROTEIN"/>
    <property type="match status" value="1"/>
</dbReference>
<protein>
    <submittedName>
        <fullName evidence="1 3">Addiction module killer protein</fullName>
    </submittedName>
</protein>
<reference evidence="1 4" key="1">
    <citation type="submission" date="2015-11" db="EMBL/GenBank/DDBJ databases">
        <title>Expanding the genomic diversity of Burkholderia species for the development of highly accurate diagnostics.</title>
        <authorList>
            <person name="Sahl J."/>
            <person name="Keim P."/>
            <person name="Wagner D."/>
        </authorList>
    </citation>
    <scope>NUCLEOTIDE SEQUENCE [LARGE SCALE GENOMIC DNA]</scope>
    <source>
        <strain evidence="1 4">MSMB368WGS</strain>
    </source>
</reference>
<dbReference type="EMBL" id="VJSY01000066">
    <property type="protein sequence ID" value="MDR8757623.1"/>
    <property type="molecule type" value="Genomic_DNA"/>
</dbReference>
<gene>
    <name evidence="3" type="ORF">BPS26883_00758</name>
    <name evidence="2" type="ORF">FEQ00_06079</name>
    <name evidence="1" type="ORF">WT56_33675</name>
</gene>
<evidence type="ECO:0000313" key="1">
    <source>
        <dbReference type="EMBL" id="KWF16707.1"/>
    </source>
</evidence>
<dbReference type="PANTHER" id="PTHR41791">
    <property type="entry name" value="SSL7039 PROTEIN"/>
    <property type="match status" value="1"/>
</dbReference>
<dbReference type="Proteomes" id="UP000494162">
    <property type="component" value="Unassembled WGS sequence"/>
</dbReference>
<organism evidence="1 4">
    <name type="scientific">Burkholderia pseudomultivorans</name>
    <dbReference type="NCBI Taxonomy" id="1207504"/>
    <lineage>
        <taxon>Bacteria</taxon>
        <taxon>Pseudomonadati</taxon>
        <taxon>Pseudomonadota</taxon>
        <taxon>Betaproteobacteria</taxon>
        <taxon>Burkholderiales</taxon>
        <taxon>Burkholderiaceae</taxon>
        <taxon>Burkholderia</taxon>
        <taxon>Burkholderia cepacia complex</taxon>
    </lineage>
</organism>
<reference evidence="3 5" key="3">
    <citation type="submission" date="2019-09" db="EMBL/GenBank/DDBJ databases">
        <authorList>
            <person name="Depoorter E."/>
        </authorList>
    </citation>
    <scope>NUCLEOTIDE SEQUENCE [LARGE SCALE GENOMIC DNA]</scope>
    <source>
        <strain evidence="3">LMG 26883</strain>
    </source>
</reference>
<evidence type="ECO:0000313" key="4">
    <source>
        <dbReference type="Proteomes" id="UP000062912"/>
    </source>
</evidence>
<dbReference type="GeneID" id="93167776"/>
<accession>A0A132E5H7</accession>
<sequence>MLSKFELLRYRRDDGREPFTEWLNAVRDKTVQARIRERLRRVEAGNFGDCEPVGEGVIELRIHVGAGYRVYFGRYGDALILLLSGGDKRRQADDIGHAKECWSNWKRRQM</sequence>
<keyword evidence="6" id="KW-1185">Reference proteome</keyword>
<dbReference type="AlphaFoldDB" id="A0A132E5H7"/>
<dbReference type="OrthoDB" id="9800258at2"/>
<evidence type="ECO:0000313" key="5">
    <source>
        <dbReference type="Proteomes" id="UP000494162"/>
    </source>
</evidence>
<dbReference type="EMBL" id="CABVPP010000003">
    <property type="protein sequence ID" value="VWB19398.1"/>
    <property type="molecule type" value="Genomic_DNA"/>
</dbReference>